<evidence type="ECO:0000256" key="2">
    <source>
        <dbReference type="ARBA" id="ARBA00022576"/>
    </source>
</evidence>
<dbReference type="RefSeq" id="WP_040106301.1">
    <property type="nucleotide sequence ID" value="NZ_JABEVU030000001.1"/>
</dbReference>
<gene>
    <name evidence="7" type="ORF">F7P68_0010400</name>
    <name evidence="6" type="ORF">SN16_09020</name>
</gene>
<name>A0A0C2HFI0_9STAP</name>
<evidence type="ECO:0000256" key="3">
    <source>
        <dbReference type="ARBA" id="ARBA00022679"/>
    </source>
</evidence>
<dbReference type="Pfam" id="PF00155">
    <property type="entry name" value="Aminotran_1_2"/>
    <property type="match status" value="1"/>
</dbReference>
<dbReference type="InterPro" id="IPR015421">
    <property type="entry name" value="PyrdxlP-dep_Trfase_major"/>
</dbReference>
<evidence type="ECO:0000313" key="7">
    <source>
        <dbReference type="EMBL" id="MDB0580946.1"/>
    </source>
</evidence>
<evidence type="ECO:0000256" key="4">
    <source>
        <dbReference type="ARBA" id="ARBA00022898"/>
    </source>
</evidence>
<dbReference type="CDD" id="cd00609">
    <property type="entry name" value="AAT_like"/>
    <property type="match status" value="1"/>
</dbReference>
<feature type="domain" description="Aminotransferase class I/classII large" evidence="5">
    <location>
        <begin position="21"/>
        <end position="272"/>
    </location>
</feature>
<dbReference type="InterPro" id="IPR004839">
    <property type="entry name" value="Aminotransferase_I/II_large"/>
</dbReference>
<reference evidence="7" key="3">
    <citation type="submission" date="2020-04" db="EMBL/GenBank/DDBJ databases">
        <authorList>
            <person name="Tanveer F."/>
            <person name="Xie Y."/>
            <person name="Shinwari Z.K."/>
        </authorList>
    </citation>
    <scope>NUCLEOTIDE SEQUENCE</scope>
    <source>
        <strain evidence="7">MOSEL-ME25</strain>
    </source>
</reference>
<reference evidence="7 9" key="4">
    <citation type="submission" date="2022-12" db="EMBL/GenBank/DDBJ databases">
        <title>Genome analysis and biological profiling of marine Salinicoccus roseus MOSEL-ME25.</title>
        <authorList>
            <person name="Mirza F.T."/>
            <person name="Xie Y."/>
            <person name="Shinwari Z.K."/>
        </authorList>
    </citation>
    <scope>NUCLEOTIDE SEQUENCE [LARGE SCALE GENOMIC DNA]</scope>
    <source>
        <strain evidence="7 9">MOSEL-ME25</strain>
    </source>
</reference>
<dbReference type="SUPFAM" id="SSF53383">
    <property type="entry name" value="PLP-dependent transferases"/>
    <property type="match status" value="1"/>
</dbReference>
<dbReference type="Proteomes" id="UP000031546">
    <property type="component" value="Unassembled WGS sequence"/>
</dbReference>
<dbReference type="Gene3D" id="3.40.640.10">
    <property type="entry name" value="Type I PLP-dependent aspartate aminotransferase-like (Major domain)"/>
    <property type="match status" value="1"/>
</dbReference>
<keyword evidence="9" id="KW-1185">Reference proteome</keyword>
<dbReference type="GeneID" id="77845697"/>
<dbReference type="EMBL" id="JXII01000007">
    <property type="protein sequence ID" value="KIH70399.1"/>
    <property type="molecule type" value="Genomic_DNA"/>
</dbReference>
<keyword evidence="2" id="KW-0032">Aminotransferase</keyword>
<comment type="cofactor">
    <cofactor evidence="1">
        <name>pyridoxal 5'-phosphate</name>
        <dbReference type="ChEBI" id="CHEBI:597326"/>
    </cofactor>
</comment>
<keyword evidence="3" id="KW-0808">Transferase</keyword>
<dbReference type="STRING" id="45670.SN16_09020"/>
<dbReference type="GO" id="GO:0008483">
    <property type="term" value="F:transaminase activity"/>
    <property type="evidence" value="ECO:0007669"/>
    <property type="project" value="UniProtKB-KW"/>
</dbReference>
<dbReference type="Gene3D" id="3.90.1150.10">
    <property type="entry name" value="Aspartate Aminotransferase, domain 1"/>
    <property type="match status" value="1"/>
</dbReference>
<proteinExistence type="predicted"/>
<evidence type="ECO:0000259" key="5">
    <source>
        <dbReference type="Pfam" id="PF00155"/>
    </source>
</evidence>
<protein>
    <submittedName>
        <fullName evidence="7">Histidinol-phosphate transaminase</fullName>
    </submittedName>
</protein>
<dbReference type="InterPro" id="IPR015424">
    <property type="entry name" value="PyrdxlP-dep_Trfase"/>
</dbReference>
<keyword evidence="4" id="KW-0663">Pyridoxal phosphate</keyword>
<evidence type="ECO:0000256" key="1">
    <source>
        <dbReference type="ARBA" id="ARBA00001933"/>
    </source>
</evidence>
<sequence>MIHMDRNTSPISPLSDAAIAEVVKETHIHEYPSNEITRFKQLYADYYGIDSSTVEVANGSDEWIQKAIMTLGQNGVMTLAPDFVMYHEYAQQVDVPVYTVPCNEDFQFDFNQVIQSVEEKKPSLFLISVPHNPTGQMFADSELKALADAMKGVGGYLVLDEAYFEFAHAYKRPEGSHVLIIRTLSKMFGIAGLRVGIAIAEGETFRKITRLNHPYPVNSLSLNLASRIFGDGAALDAFVRYQLDSKARLAEAFSQVSGKINIIESHTNFIFTYGRHARSLGTCLLQNGYQPRMYDAAPLGDVVRYSVIRPEDYDELNQLIKEWSNQYDQEGKSNKGDEDFHITR</sequence>
<dbReference type="GO" id="GO:0030170">
    <property type="term" value="F:pyridoxal phosphate binding"/>
    <property type="evidence" value="ECO:0007669"/>
    <property type="project" value="InterPro"/>
</dbReference>
<dbReference type="PANTHER" id="PTHR42885">
    <property type="entry name" value="HISTIDINOL-PHOSPHATE AMINOTRANSFERASE-RELATED"/>
    <property type="match status" value="1"/>
</dbReference>
<dbReference type="PANTHER" id="PTHR42885:SF2">
    <property type="entry name" value="HISTIDINOL-PHOSPHATE AMINOTRANSFERASE"/>
    <property type="match status" value="1"/>
</dbReference>
<comment type="caution">
    <text evidence="6">The sequence shown here is derived from an EMBL/GenBank/DDBJ whole genome shotgun (WGS) entry which is preliminary data.</text>
</comment>
<dbReference type="InterPro" id="IPR015422">
    <property type="entry name" value="PyrdxlP-dep_Trfase_small"/>
</dbReference>
<accession>A0A0C2HFI0</accession>
<dbReference type="EMBL" id="JABEVU030000001">
    <property type="protein sequence ID" value="MDB0580946.1"/>
    <property type="molecule type" value="Genomic_DNA"/>
</dbReference>
<organism evidence="6 8">
    <name type="scientific">Salinicoccus roseus</name>
    <dbReference type="NCBI Taxonomy" id="45670"/>
    <lineage>
        <taxon>Bacteria</taxon>
        <taxon>Bacillati</taxon>
        <taxon>Bacillota</taxon>
        <taxon>Bacilli</taxon>
        <taxon>Bacillales</taxon>
        <taxon>Staphylococcaceae</taxon>
        <taxon>Salinicoccus</taxon>
    </lineage>
</organism>
<dbReference type="Proteomes" id="UP000527860">
    <property type="component" value="Unassembled WGS sequence"/>
</dbReference>
<dbReference type="OrthoDB" id="9813612at2"/>
<reference evidence="9" key="2">
    <citation type="submission" date="2020-04" db="EMBL/GenBank/DDBJ databases">
        <title>Genome analysis and biological profiling of marine Cellulosimicrobium funkei MOSEL-ME6.</title>
        <authorList>
            <person name="Tanveer F."/>
            <person name="Xie Y."/>
            <person name="Shinwari Z.K."/>
        </authorList>
    </citation>
    <scope>NUCLEOTIDE SEQUENCE [LARGE SCALE GENOMIC DNA]</scope>
    <source>
        <strain evidence="9">MOSEL-ME25</strain>
    </source>
</reference>
<reference evidence="6 8" key="1">
    <citation type="submission" date="2015-01" db="EMBL/GenBank/DDBJ databases">
        <title>Genome sequences of high lactate-tolerant strain Salinicoccus roseus W12 with industrial interest.</title>
        <authorList>
            <person name="Wang H."/>
            <person name="Yu B."/>
        </authorList>
    </citation>
    <scope>NUCLEOTIDE SEQUENCE [LARGE SCALE GENOMIC DNA]</scope>
    <source>
        <strain evidence="6 8">W12</strain>
    </source>
</reference>
<evidence type="ECO:0000313" key="9">
    <source>
        <dbReference type="Proteomes" id="UP000527860"/>
    </source>
</evidence>
<evidence type="ECO:0000313" key="6">
    <source>
        <dbReference type="EMBL" id="KIH70399.1"/>
    </source>
</evidence>
<evidence type="ECO:0000313" key="8">
    <source>
        <dbReference type="Proteomes" id="UP000031546"/>
    </source>
</evidence>
<dbReference type="AlphaFoldDB" id="A0A0C2HFI0"/>